<evidence type="ECO:0000313" key="7">
    <source>
        <dbReference type="EMBL" id="KIW96989.1"/>
    </source>
</evidence>
<feature type="region of interest" description="Disordered" evidence="5">
    <location>
        <begin position="380"/>
        <end position="418"/>
    </location>
</feature>
<keyword evidence="8" id="KW-1185">Reference proteome</keyword>
<dbReference type="Gene3D" id="3.60.15.10">
    <property type="entry name" value="Ribonuclease Z/Hydroxyacylglutathione hydrolase-like"/>
    <property type="match status" value="1"/>
</dbReference>
<dbReference type="Pfam" id="PF00753">
    <property type="entry name" value="Lactamase_B"/>
    <property type="match status" value="1"/>
</dbReference>
<evidence type="ECO:0000256" key="5">
    <source>
        <dbReference type="SAM" id="MobiDB-lite"/>
    </source>
</evidence>
<evidence type="ECO:0000256" key="2">
    <source>
        <dbReference type="ARBA" id="ARBA00022723"/>
    </source>
</evidence>
<sequence>MATSASSTILFPPSQTTVRVRMVDTTALMTVRAESFVKPVQKPGHELLNLTCVAFLIEHTPSRRRVMFDLGVRKDFWNYAAVLQKRIGSVIPSLRVDRDVPEILAEKDIALDSNFAETPASVIWSHYHWDHIGDMSLFPSSTELVVGPGFKAAPLLLPGFPEKLDSPVRTSDFEGRELREIDFKSSSLRIGGYGAHDFFGDGSFYLLDTPGHCIGHMCGLARTTAGNDSTFLLLGGDICHFVGDIRPNPTYPIPDPVPADVLDRDSGSFPTPCPCSLFTDCHPAISQGIQSGDPKQTPFYKVSTLGSSAYVDPPTAQASVDKLINFEQSPAVMVCIAHDEALLKFLPTLNRDPGSDLNNWKSAGWKEKCRWDWLNELPRNGQPGRRPIVEGFWRDGKPWDRSKMGEDGERETEEAKKK</sequence>
<evidence type="ECO:0000313" key="8">
    <source>
        <dbReference type="Proteomes" id="UP000053789"/>
    </source>
</evidence>
<evidence type="ECO:0000256" key="1">
    <source>
        <dbReference type="ARBA" id="ARBA00007749"/>
    </source>
</evidence>
<dbReference type="PANTHER" id="PTHR42978">
    <property type="entry name" value="QUORUM-QUENCHING LACTONASE YTNP-RELATED-RELATED"/>
    <property type="match status" value="1"/>
</dbReference>
<gene>
    <name evidence="7" type="ORF">Z519_02380</name>
</gene>
<dbReference type="CDD" id="cd07730">
    <property type="entry name" value="metallo-hydrolase-like_MBL-fold"/>
    <property type="match status" value="1"/>
</dbReference>
<dbReference type="RefSeq" id="XP_016623658.1">
    <property type="nucleotide sequence ID" value="XM_016760137.1"/>
</dbReference>
<dbReference type="InterPro" id="IPR036866">
    <property type="entry name" value="RibonucZ/Hydroxyglut_hydro"/>
</dbReference>
<dbReference type="SMART" id="SM00849">
    <property type="entry name" value="Lactamase_B"/>
    <property type="match status" value="1"/>
</dbReference>
<dbReference type="HOGENOM" id="CLU_030571_1_0_1"/>
<dbReference type="PANTHER" id="PTHR42978:SF5">
    <property type="entry name" value="METALLO-BETA-LACTAMASE DOMAIN-CONTAINING PROTEIN"/>
    <property type="match status" value="1"/>
</dbReference>
<dbReference type="GO" id="GO:0016787">
    <property type="term" value="F:hydrolase activity"/>
    <property type="evidence" value="ECO:0007669"/>
    <property type="project" value="UniProtKB-KW"/>
</dbReference>
<evidence type="ECO:0000259" key="6">
    <source>
        <dbReference type="SMART" id="SM00849"/>
    </source>
</evidence>
<keyword evidence="4" id="KW-0862">Zinc</keyword>
<dbReference type="OrthoDB" id="10250730at2759"/>
<dbReference type="AlphaFoldDB" id="A0A0D2IJR8"/>
<feature type="domain" description="Metallo-beta-lactamase" evidence="6">
    <location>
        <begin position="51"/>
        <end position="277"/>
    </location>
</feature>
<organism evidence="7 8">
    <name type="scientific">Cladophialophora bantiana (strain ATCC 10958 / CBS 173.52 / CDC B-1940 / NIH 8579)</name>
    <name type="common">Xylohypha bantiana</name>
    <dbReference type="NCBI Taxonomy" id="1442370"/>
    <lineage>
        <taxon>Eukaryota</taxon>
        <taxon>Fungi</taxon>
        <taxon>Dikarya</taxon>
        <taxon>Ascomycota</taxon>
        <taxon>Pezizomycotina</taxon>
        <taxon>Eurotiomycetes</taxon>
        <taxon>Chaetothyriomycetidae</taxon>
        <taxon>Chaetothyriales</taxon>
        <taxon>Herpotrichiellaceae</taxon>
        <taxon>Cladophialophora</taxon>
    </lineage>
</organism>
<dbReference type="Proteomes" id="UP000053789">
    <property type="component" value="Unassembled WGS sequence"/>
</dbReference>
<dbReference type="GO" id="GO:0046872">
    <property type="term" value="F:metal ion binding"/>
    <property type="evidence" value="ECO:0007669"/>
    <property type="project" value="UniProtKB-KW"/>
</dbReference>
<keyword evidence="2" id="KW-0479">Metal-binding</keyword>
<dbReference type="GeneID" id="27695308"/>
<protein>
    <recommendedName>
        <fullName evidence="6">Metallo-beta-lactamase domain-containing protein</fullName>
    </recommendedName>
</protein>
<evidence type="ECO:0000256" key="4">
    <source>
        <dbReference type="ARBA" id="ARBA00022833"/>
    </source>
</evidence>
<dbReference type="SUPFAM" id="SSF56281">
    <property type="entry name" value="Metallo-hydrolase/oxidoreductase"/>
    <property type="match status" value="1"/>
</dbReference>
<comment type="similarity">
    <text evidence="1">Belongs to the metallo-beta-lactamase superfamily.</text>
</comment>
<dbReference type="InterPro" id="IPR051013">
    <property type="entry name" value="MBL_superfamily_lactonases"/>
</dbReference>
<keyword evidence="3" id="KW-0378">Hydrolase</keyword>
<name>A0A0D2IJR8_CLAB1</name>
<evidence type="ECO:0000256" key="3">
    <source>
        <dbReference type="ARBA" id="ARBA00022801"/>
    </source>
</evidence>
<feature type="compositionally biased region" description="Basic and acidic residues" evidence="5">
    <location>
        <begin position="392"/>
        <end position="418"/>
    </location>
</feature>
<dbReference type="InterPro" id="IPR001279">
    <property type="entry name" value="Metallo-B-lactamas"/>
</dbReference>
<reference evidence="7" key="1">
    <citation type="submission" date="2015-01" db="EMBL/GenBank/DDBJ databases">
        <title>The Genome Sequence of Cladophialophora bantiana CBS 173.52.</title>
        <authorList>
            <consortium name="The Broad Institute Genomics Platform"/>
            <person name="Cuomo C."/>
            <person name="de Hoog S."/>
            <person name="Gorbushina A."/>
            <person name="Stielow B."/>
            <person name="Teixiera M."/>
            <person name="Abouelleil A."/>
            <person name="Chapman S.B."/>
            <person name="Priest M."/>
            <person name="Young S.K."/>
            <person name="Wortman J."/>
            <person name="Nusbaum C."/>
            <person name="Birren B."/>
        </authorList>
    </citation>
    <scope>NUCLEOTIDE SEQUENCE [LARGE SCALE GENOMIC DNA]</scope>
    <source>
        <strain evidence="7">CBS 173.52</strain>
    </source>
</reference>
<dbReference type="EMBL" id="KN846982">
    <property type="protein sequence ID" value="KIW96989.1"/>
    <property type="molecule type" value="Genomic_DNA"/>
</dbReference>
<accession>A0A0D2IJR8</accession>
<proteinExistence type="inferred from homology"/>